<dbReference type="InterPro" id="IPR013148">
    <property type="entry name" value="Glyco_hydro_32_N"/>
</dbReference>
<dbReference type="Proteomes" id="UP000023772">
    <property type="component" value="Chromosome"/>
</dbReference>
<dbReference type="eggNOG" id="COG1621">
    <property type="taxonomic scope" value="Bacteria"/>
</dbReference>
<dbReference type="Gene3D" id="2.60.120.560">
    <property type="entry name" value="Exo-inulinase, domain 1"/>
    <property type="match status" value="1"/>
</dbReference>
<keyword evidence="3 4" id="KW-0326">Glycosidase</keyword>
<feature type="domain" description="Glycosyl hydrolase family 32 N-terminal" evidence="5">
    <location>
        <begin position="36"/>
        <end position="332"/>
    </location>
</feature>
<dbReference type="STRING" id="1168034.FH5T_06480"/>
<accession>X5DG40</accession>
<dbReference type="RefSeq" id="WP_051567669.1">
    <property type="nucleotide sequence ID" value="NZ_FOHT01000042.1"/>
</dbReference>
<dbReference type="EMBL" id="FOHT01000042">
    <property type="protein sequence ID" value="SEU09012.1"/>
    <property type="molecule type" value="Genomic_DNA"/>
</dbReference>
<dbReference type="EMBL" id="CP007451">
    <property type="protein sequence ID" value="AHW59362.1"/>
    <property type="molecule type" value="Genomic_DNA"/>
</dbReference>
<dbReference type="Gene3D" id="2.115.10.20">
    <property type="entry name" value="Glycosyl hydrolase domain, family 43"/>
    <property type="match status" value="1"/>
</dbReference>
<gene>
    <name evidence="7" type="ORF">FH5T_06480</name>
    <name evidence="8" type="ORF">SAMN05444285_14213</name>
</gene>
<keyword evidence="9" id="KW-1185">Reference proteome</keyword>
<evidence type="ECO:0000259" key="5">
    <source>
        <dbReference type="Pfam" id="PF00251"/>
    </source>
</evidence>
<reference evidence="8 10" key="2">
    <citation type="submission" date="2016-10" db="EMBL/GenBank/DDBJ databases">
        <authorList>
            <person name="de Groot N.N."/>
        </authorList>
    </citation>
    <scope>NUCLEOTIDE SEQUENCE [LARGE SCALE GENOMIC DNA]</scope>
    <source>
        <strain evidence="8 10">DSM 25947</strain>
    </source>
</reference>
<dbReference type="GO" id="GO:0005987">
    <property type="term" value="P:sucrose catabolic process"/>
    <property type="evidence" value="ECO:0007669"/>
    <property type="project" value="TreeGrafter"/>
</dbReference>
<dbReference type="SUPFAM" id="SSF49899">
    <property type="entry name" value="Concanavalin A-like lectins/glucanases"/>
    <property type="match status" value="1"/>
</dbReference>
<keyword evidence="2 4" id="KW-0378">Hydrolase</keyword>
<sequence length="482" mass="55152">MNFLSTALLSIALLIGVPAQKKEQKLYDELYRPQFHFTPEKNWHNDPNGLVFYDNEYHMFYQHNPKGNEWGYMHWGHTVSTDLLHWQPLPIALYPDEGSTDKEKCTAYSGSAIVDENNLLGKQNGNTKTLVAFYTSQHCGQRIAYSTNKGRTWEKYEGNPIIPLDENDDARDPKVFWHEESGKWVMALYRKSGTDEGTKGVSFYTSANLVNWEWQSHIPGFYECPDLVKFQVTNRPDETKWVLFDGDGSYIIGGFDGQSFTPETAKMKSDWGKNYYATQTWSNIPDSDGRVIQIAWMRGGKFPDMPFNGQMSFPCELSVTKFDYGYQLIRKPVSEIEKLHGKHYSWENKNVFPGLNDNKLKKVSGDCLHIIGEFDLKTTDNFGFMLRNDNKSTGTEILYNVKRETLSVLGCTVPLPPVDNKIKLEILLDRASIEIFANDGKKVISNCFTPTEKATDVVLFTNGGELGIDKIDVYEMNSIWEK</sequence>
<dbReference type="Pfam" id="PF00251">
    <property type="entry name" value="Glyco_hydro_32N"/>
    <property type="match status" value="1"/>
</dbReference>
<evidence type="ECO:0000256" key="2">
    <source>
        <dbReference type="ARBA" id="ARBA00022801"/>
    </source>
</evidence>
<feature type="domain" description="Glycosyl hydrolase family 32 C-terminal" evidence="6">
    <location>
        <begin position="335"/>
        <end position="475"/>
    </location>
</feature>
<dbReference type="InterPro" id="IPR013320">
    <property type="entry name" value="ConA-like_dom_sf"/>
</dbReference>
<evidence type="ECO:0000313" key="10">
    <source>
        <dbReference type="Proteomes" id="UP000181981"/>
    </source>
</evidence>
<dbReference type="SMART" id="SM00640">
    <property type="entry name" value="Glyco_32"/>
    <property type="match status" value="1"/>
</dbReference>
<evidence type="ECO:0000256" key="3">
    <source>
        <dbReference type="ARBA" id="ARBA00023295"/>
    </source>
</evidence>
<evidence type="ECO:0000256" key="1">
    <source>
        <dbReference type="ARBA" id="ARBA00009902"/>
    </source>
</evidence>
<dbReference type="InterPro" id="IPR013189">
    <property type="entry name" value="Glyco_hydro_32_C"/>
</dbReference>
<evidence type="ECO:0000313" key="7">
    <source>
        <dbReference type="EMBL" id="AHW59362.1"/>
    </source>
</evidence>
<dbReference type="HOGENOM" id="CLU_001528_3_1_10"/>
<comment type="similarity">
    <text evidence="1 4">Belongs to the glycosyl hydrolase 32 family.</text>
</comment>
<protein>
    <submittedName>
        <fullName evidence="7 8">Levanase</fullName>
    </submittedName>
</protein>
<evidence type="ECO:0000256" key="4">
    <source>
        <dbReference type="RuleBase" id="RU362110"/>
    </source>
</evidence>
<evidence type="ECO:0000313" key="8">
    <source>
        <dbReference type="EMBL" id="SEU09012.1"/>
    </source>
</evidence>
<dbReference type="Proteomes" id="UP000181981">
    <property type="component" value="Unassembled WGS sequence"/>
</dbReference>
<dbReference type="GO" id="GO:0005737">
    <property type="term" value="C:cytoplasm"/>
    <property type="evidence" value="ECO:0007669"/>
    <property type="project" value="TreeGrafter"/>
</dbReference>
<proteinExistence type="inferred from homology"/>
<dbReference type="Pfam" id="PF08244">
    <property type="entry name" value="Glyco_hydro_32C"/>
    <property type="match status" value="1"/>
</dbReference>
<dbReference type="PANTHER" id="PTHR42800">
    <property type="entry name" value="EXOINULINASE INUD (AFU_ORTHOLOGUE AFUA_5G00480)"/>
    <property type="match status" value="1"/>
</dbReference>
<organism evidence="8 10">
    <name type="scientific">Draconibacterium orientale</name>
    <dbReference type="NCBI Taxonomy" id="1168034"/>
    <lineage>
        <taxon>Bacteria</taxon>
        <taxon>Pseudomonadati</taxon>
        <taxon>Bacteroidota</taxon>
        <taxon>Bacteroidia</taxon>
        <taxon>Marinilabiliales</taxon>
        <taxon>Prolixibacteraceae</taxon>
        <taxon>Draconibacterium</taxon>
    </lineage>
</organism>
<dbReference type="PANTHER" id="PTHR42800:SF1">
    <property type="entry name" value="EXOINULINASE INUD (AFU_ORTHOLOGUE AFUA_5G00480)"/>
    <property type="match status" value="1"/>
</dbReference>
<dbReference type="AlphaFoldDB" id="X5DG40"/>
<reference evidence="7 9" key="1">
    <citation type="submission" date="2014-03" db="EMBL/GenBank/DDBJ databases">
        <title>Complete genome sequence of a deeply braunched marine Bacteroidia bacterium Draconibacterium orientale type strain FH5T.</title>
        <authorList>
            <person name="Li X."/>
            <person name="Wang X."/>
            <person name="Xie Z."/>
            <person name="Du Z."/>
            <person name="Chen G."/>
        </authorList>
    </citation>
    <scope>NUCLEOTIDE SEQUENCE [LARGE SCALE GENOMIC DNA]</scope>
    <source>
        <strain evidence="7 9">FH5</strain>
    </source>
</reference>
<name>X5DG40_9BACT</name>
<dbReference type="KEGG" id="dori:FH5T_06480"/>
<evidence type="ECO:0000259" key="6">
    <source>
        <dbReference type="Pfam" id="PF08244"/>
    </source>
</evidence>
<dbReference type="SUPFAM" id="SSF75005">
    <property type="entry name" value="Arabinanase/levansucrase/invertase"/>
    <property type="match status" value="1"/>
</dbReference>
<dbReference type="GO" id="GO:0004575">
    <property type="term" value="F:sucrose alpha-glucosidase activity"/>
    <property type="evidence" value="ECO:0007669"/>
    <property type="project" value="TreeGrafter"/>
</dbReference>
<dbReference type="InterPro" id="IPR023296">
    <property type="entry name" value="Glyco_hydro_beta-prop_sf"/>
</dbReference>
<dbReference type="CDD" id="cd18622">
    <property type="entry name" value="GH32_Inu-like"/>
    <property type="match status" value="1"/>
</dbReference>
<dbReference type="OrthoDB" id="9759709at2"/>
<dbReference type="InterPro" id="IPR001362">
    <property type="entry name" value="Glyco_hydro_32"/>
</dbReference>
<evidence type="ECO:0000313" key="9">
    <source>
        <dbReference type="Proteomes" id="UP000023772"/>
    </source>
</evidence>